<dbReference type="EMBL" id="QUSL01000001">
    <property type="protein sequence ID" value="RGD87109.1"/>
    <property type="molecule type" value="Genomic_DNA"/>
</dbReference>
<evidence type="ECO:0000313" key="1">
    <source>
        <dbReference type="EMBL" id="RGD87109.1"/>
    </source>
</evidence>
<organism evidence="1 2">
    <name type="scientific">Thomasclavelia ramosa</name>
    <dbReference type="NCBI Taxonomy" id="1547"/>
    <lineage>
        <taxon>Bacteria</taxon>
        <taxon>Bacillati</taxon>
        <taxon>Bacillota</taxon>
        <taxon>Erysipelotrichia</taxon>
        <taxon>Erysipelotrichales</taxon>
        <taxon>Coprobacillaceae</taxon>
        <taxon>Thomasclavelia</taxon>
    </lineage>
</organism>
<dbReference type="Proteomes" id="UP000261032">
    <property type="component" value="Unassembled WGS sequence"/>
</dbReference>
<accession>A0A3E3EH68</accession>
<proteinExistence type="predicted"/>
<dbReference type="InterPro" id="IPR013783">
    <property type="entry name" value="Ig-like_fold"/>
</dbReference>
<comment type="caution">
    <text evidence="1">The sequence shown here is derived from an EMBL/GenBank/DDBJ whole genome shotgun (WGS) entry which is preliminary data.</text>
</comment>
<sequence>MRKIIIVVFILVFSVGFVSKNTVNTEETKKTKGSIAVYLEESRNKTSNSDVALKLIKAGEIADGKYVLTGELKTCGIDLNELETADKMQKAAESIFREASAKKISGIIKHTDSSGYVKFENLENGIYLLAAEDINKYDNISPALIAVPVFDEESSETNGMKYDIAVYPKHWPATAAKTGDNSNCELYMSGLAVIVFIPLIKKAKTGG</sequence>
<evidence type="ECO:0000313" key="2">
    <source>
        <dbReference type="Proteomes" id="UP000261032"/>
    </source>
</evidence>
<dbReference type="Gene3D" id="2.60.40.10">
    <property type="entry name" value="Immunoglobulins"/>
    <property type="match status" value="1"/>
</dbReference>
<reference evidence="1 2" key="1">
    <citation type="submission" date="2018-08" db="EMBL/GenBank/DDBJ databases">
        <title>A genome reference for cultivated species of the human gut microbiota.</title>
        <authorList>
            <person name="Zou Y."/>
            <person name="Xue W."/>
            <person name="Luo G."/>
        </authorList>
    </citation>
    <scope>NUCLEOTIDE SEQUENCE [LARGE SCALE GENOMIC DNA]</scope>
    <source>
        <strain evidence="1 2">OM06-4</strain>
    </source>
</reference>
<name>A0A3E3EH68_9FIRM</name>
<protein>
    <submittedName>
        <fullName evidence="1">Uncharacterized protein</fullName>
    </submittedName>
</protein>
<gene>
    <name evidence="1" type="ORF">DXB93_00050</name>
</gene>
<dbReference type="AlphaFoldDB" id="A0A3E3EH68"/>
<dbReference type="RefSeq" id="WP_008790993.1">
    <property type="nucleotide sequence ID" value="NZ_CACRTL010000031.1"/>
</dbReference>